<dbReference type="Proteomes" id="UP001642483">
    <property type="component" value="Unassembled WGS sequence"/>
</dbReference>
<dbReference type="PRINTS" id="PR00625">
    <property type="entry name" value="JDOMAIN"/>
</dbReference>
<dbReference type="PANTHER" id="PTHR15606:SF4">
    <property type="entry name" value="DNAJ HOMOLOG SUBFAMILY C MEMBER 8"/>
    <property type="match status" value="1"/>
</dbReference>
<sequence>MTSESGAASSSKDAAFATYMTEVKQIEKADAVLTPKQQIERLNRPGSTYFNLNPFDVLQVAPETPQSEIKSKYRKLSILVHPDKNPDDEERAKKAFDAVKKSWETLSNDKERTECLGVVEDAQNRLETKLKNLRKKLKKEGKTTEIPEDDPDVYAVELHKETCKLFADLALVRKEMEMREMNERKRQRQAEIELEEKSKMQKEWNKNYEESREGRISSWQDFKSGKTTKKRKAKPAKGFKPPKVKMEQR</sequence>
<dbReference type="CDD" id="cd06257">
    <property type="entry name" value="DnaJ"/>
    <property type="match status" value="1"/>
</dbReference>
<feature type="compositionally biased region" description="Basic and acidic residues" evidence="2">
    <location>
        <begin position="180"/>
        <end position="215"/>
    </location>
</feature>
<feature type="coiled-coil region" evidence="1">
    <location>
        <begin position="116"/>
        <end position="143"/>
    </location>
</feature>
<keyword evidence="1" id="KW-0175">Coiled coil</keyword>
<evidence type="ECO:0000256" key="1">
    <source>
        <dbReference type="SAM" id="Coils"/>
    </source>
</evidence>
<dbReference type="Gene3D" id="1.10.287.110">
    <property type="entry name" value="DnaJ domain"/>
    <property type="match status" value="1"/>
</dbReference>
<evidence type="ECO:0000313" key="5">
    <source>
        <dbReference type="Proteomes" id="UP001642483"/>
    </source>
</evidence>
<dbReference type="EMBL" id="CAWYQH010000001">
    <property type="protein sequence ID" value="CAK8671029.1"/>
    <property type="molecule type" value="Genomic_DNA"/>
</dbReference>
<evidence type="ECO:0000259" key="3">
    <source>
        <dbReference type="PROSITE" id="PS50076"/>
    </source>
</evidence>
<name>A0ABP0EXY0_CLALP</name>
<dbReference type="Pfam" id="PF00226">
    <property type="entry name" value="DnaJ"/>
    <property type="match status" value="1"/>
</dbReference>
<organism evidence="4 5">
    <name type="scientific">Clavelina lepadiformis</name>
    <name type="common">Light-bulb sea squirt</name>
    <name type="synonym">Ascidia lepadiformis</name>
    <dbReference type="NCBI Taxonomy" id="159417"/>
    <lineage>
        <taxon>Eukaryota</taxon>
        <taxon>Metazoa</taxon>
        <taxon>Chordata</taxon>
        <taxon>Tunicata</taxon>
        <taxon>Ascidiacea</taxon>
        <taxon>Aplousobranchia</taxon>
        <taxon>Clavelinidae</taxon>
        <taxon>Clavelina</taxon>
    </lineage>
</organism>
<dbReference type="PANTHER" id="PTHR15606">
    <property type="entry name" value="DNAJ HOMOLOG SUBFAMILY C MEMBER 8/LIPOPOLYSACCHARIDE SPECIFIC RESPONSE-7-RELATED"/>
    <property type="match status" value="1"/>
</dbReference>
<protein>
    <recommendedName>
        <fullName evidence="3">J domain-containing protein</fullName>
    </recommendedName>
</protein>
<gene>
    <name evidence="4" type="ORF">CVLEPA_LOCUS55</name>
</gene>
<dbReference type="PROSITE" id="PS50076">
    <property type="entry name" value="DNAJ_2"/>
    <property type="match status" value="1"/>
</dbReference>
<dbReference type="InterPro" id="IPR001623">
    <property type="entry name" value="DnaJ_domain"/>
</dbReference>
<reference evidence="4 5" key="1">
    <citation type="submission" date="2024-02" db="EMBL/GenBank/DDBJ databases">
        <authorList>
            <person name="Daric V."/>
            <person name="Darras S."/>
        </authorList>
    </citation>
    <scope>NUCLEOTIDE SEQUENCE [LARGE SCALE GENOMIC DNA]</scope>
</reference>
<dbReference type="InterPro" id="IPR036869">
    <property type="entry name" value="J_dom_sf"/>
</dbReference>
<proteinExistence type="predicted"/>
<evidence type="ECO:0000313" key="4">
    <source>
        <dbReference type="EMBL" id="CAK8671029.1"/>
    </source>
</evidence>
<feature type="region of interest" description="Disordered" evidence="2">
    <location>
        <begin position="180"/>
        <end position="249"/>
    </location>
</feature>
<evidence type="ECO:0000256" key="2">
    <source>
        <dbReference type="SAM" id="MobiDB-lite"/>
    </source>
</evidence>
<accession>A0ABP0EXY0</accession>
<dbReference type="SUPFAM" id="SSF46565">
    <property type="entry name" value="Chaperone J-domain"/>
    <property type="match status" value="1"/>
</dbReference>
<feature type="compositionally biased region" description="Basic residues" evidence="2">
    <location>
        <begin position="226"/>
        <end position="243"/>
    </location>
</feature>
<feature type="domain" description="J" evidence="3">
    <location>
        <begin position="53"/>
        <end position="141"/>
    </location>
</feature>
<comment type="caution">
    <text evidence="4">The sequence shown here is derived from an EMBL/GenBank/DDBJ whole genome shotgun (WGS) entry which is preliminary data.</text>
</comment>
<dbReference type="InterPro" id="IPR042858">
    <property type="entry name" value="DNAJC8"/>
</dbReference>
<keyword evidence="5" id="KW-1185">Reference proteome</keyword>
<dbReference type="SMART" id="SM00271">
    <property type="entry name" value="DnaJ"/>
    <property type="match status" value="1"/>
</dbReference>